<dbReference type="PANTHER" id="PTHR24006:SF747">
    <property type="entry name" value="UBIQUITIN CARBOXYL-TERMINAL HYDROLASE 20"/>
    <property type="match status" value="1"/>
</dbReference>
<dbReference type="Gramene" id="ONK56061">
    <property type="protein sequence ID" value="ONK56061"/>
    <property type="gene ID" value="A4U43_C10F3740"/>
</dbReference>
<dbReference type="GO" id="GO:0005829">
    <property type="term" value="C:cytosol"/>
    <property type="evidence" value="ECO:0007669"/>
    <property type="project" value="TreeGrafter"/>
</dbReference>
<dbReference type="InterPro" id="IPR050164">
    <property type="entry name" value="Peptidase_C19"/>
</dbReference>
<feature type="region of interest" description="Disordered" evidence="8">
    <location>
        <begin position="1"/>
        <end position="48"/>
    </location>
</feature>
<dbReference type="EC" id="3.4.19.12" evidence="7"/>
<sequence>MEMGPEPLPPPTNPRGDSMESPRSPSPIPGFEPNLTISNPNDENEKTSNFSLLLSGSESYPVGSGLRNIGNTCYLNSVLQCVIHTVPLVEKLRSFDHDHPYSSGYSKYFCSLCALRNLVASCMANPGWSIAPYDFTDNLRKISFDFELGLQQDAHEFYHGLLDNLHNSCLDPSSKDHPLSMEKNSLIKDIYGGISISQLKCTECGHCSNTPEPLLDLSLEIADADTLKDALESFTKVERIEETKFTCEGCKLQVLMDKQTKIDHAPPVISLHLKRFRNDGVTIDKIDKFVEYPLELDLRPFICYPKEEEQTVYDLYAVLVHEGTASYGHYYSLVRSSPTIWHRMDDSMVTRASEAFVVRETAYILFYIKKGSSPWFSSLMEAETRTSPTSVLDDTIRVQSPSSADETSPEKEEEAGPCPTVPLESPEKEEEAGPCPTVPLESPSTTLTCENRSHPNEPHNAMTSRFRPQNSKRSNPDHSIIDIDECFQDEPLEDDEKENHLIPRGNIGSRFNKEEVKTSALEPKRVPFIGGPLKRLVRGMPSLRRSSILACLPPNHMSLNQRSPLTSKTPSLNKKRRTLKESSMMDSSRSLSPGAVRRGLFGNDSVSTM</sequence>
<protein>
    <recommendedName>
        <fullName evidence="7">Ubiquitin carboxyl-terminal hydrolase</fullName>
        <ecNumber evidence="7">3.4.19.12</ecNumber>
    </recommendedName>
</protein>
<feature type="domain" description="USP" evidence="9">
    <location>
        <begin position="64"/>
        <end position="370"/>
    </location>
</feature>
<feature type="compositionally biased region" description="Polar residues" evidence="8">
    <location>
        <begin position="557"/>
        <end position="572"/>
    </location>
</feature>
<proteinExistence type="inferred from homology"/>
<evidence type="ECO:0000256" key="5">
    <source>
        <dbReference type="ARBA" id="ARBA00022807"/>
    </source>
</evidence>
<evidence type="ECO:0000259" key="9">
    <source>
        <dbReference type="PROSITE" id="PS50235"/>
    </source>
</evidence>
<comment type="function">
    <text evidence="6 7">Recognizes and hydrolyzes the peptide bond at the C-terminal Gly of ubiquitin. Involved in the processing of poly-ubiquitin precursors as well as that of ubiquitinated proteins.</text>
</comment>
<evidence type="ECO:0000256" key="7">
    <source>
        <dbReference type="RuleBase" id="RU366025"/>
    </source>
</evidence>
<comment type="catalytic activity">
    <reaction evidence="7">
        <text>Thiol-dependent hydrolysis of ester, thioester, amide, peptide and isopeptide bonds formed by the C-terminal Gly of ubiquitin (a 76-residue protein attached to proteins as an intracellular targeting signal).</text>
        <dbReference type="EC" id="3.4.19.12"/>
    </reaction>
</comment>
<dbReference type="PROSITE" id="PS00972">
    <property type="entry name" value="USP_1"/>
    <property type="match status" value="1"/>
</dbReference>
<evidence type="ECO:0000256" key="2">
    <source>
        <dbReference type="ARBA" id="ARBA00022670"/>
    </source>
</evidence>
<dbReference type="Proteomes" id="UP000243459">
    <property type="component" value="Chromosome 10"/>
</dbReference>
<organism evidence="10 11">
    <name type="scientific">Asparagus officinalis</name>
    <name type="common">Garden asparagus</name>
    <dbReference type="NCBI Taxonomy" id="4686"/>
    <lineage>
        <taxon>Eukaryota</taxon>
        <taxon>Viridiplantae</taxon>
        <taxon>Streptophyta</taxon>
        <taxon>Embryophyta</taxon>
        <taxon>Tracheophyta</taxon>
        <taxon>Spermatophyta</taxon>
        <taxon>Magnoliopsida</taxon>
        <taxon>Liliopsida</taxon>
        <taxon>Asparagales</taxon>
        <taxon>Asparagaceae</taxon>
        <taxon>Asparagoideae</taxon>
        <taxon>Asparagus</taxon>
    </lineage>
</organism>
<dbReference type="InterPro" id="IPR001394">
    <property type="entry name" value="Peptidase_C19_UCH"/>
</dbReference>
<evidence type="ECO:0000313" key="11">
    <source>
        <dbReference type="Proteomes" id="UP000243459"/>
    </source>
</evidence>
<name>A0A5P1E0E7_ASPOF</name>
<dbReference type="OMA" id="CENRSHP"/>
<keyword evidence="2 7" id="KW-0645">Protease</keyword>
<feature type="compositionally biased region" description="Polar residues" evidence="8">
    <location>
        <begin position="35"/>
        <end position="48"/>
    </location>
</feature>
<evidence type="ECO:0000256" key="4">
    <source>
        <dbReference type="ARBA" id="ARBA00022801"/>
    </source>
</evidence>
<evidence type="ECO:0000313" key="10">
    <source>
        <dbReference type="EMBL" id="ONK56061.1"/>
    </source>
</evidence>
<dbReference type="PANTHER" id="PTHR24006">
    <property type="entry name" value="UBIQUITIN CARBOXYL-TERMINAL HYDROLASE"/>
    <property type="match status" value="1"/>
</dbReference>
<dbReference type="SUPFAM" id="SSF54001">
    <property type="entry name" value="Cysteine proteinases"/>
    <property type="match status" value="1"/>
</dbReference>
<dbReference type="OrthoDB" id="420187at2759"/>
<feature type="compositionally biased region" description="Polar residues" evidence="8">
    <location>
        <begin position="386"/>
        <end position="406"/>
    </location>
</feature>
<dbReference type="FunFam" id="3.90.70.10:FF:000116">
    <property type="entry name" value="Ubiquitin carboxyl-terminal hydrolase 20"/>
    <property type="match status" value="1"/>
</dbReference>
<dbReference type="PROSITE" id="PS50235">
    <property type="entry name" value="USP_3"/>
    <property type="match status" value="1"/>
</dbReference>
<feature type="compositionally biased region" description="Polar residues" evidence="8">
    <location>
        <begin position="461"/>
        <end position="473"/>
    </location>
</feature>
<dbReference type="Gene3D" id="3.90.70.10">
    <property type="entry name" value="Cysteine proteinases"/>
    <property type="match status" value="1"/>
</dbReference>
<dbReference type="GO" id="GO:0004843">
    <property type="term" value="F:cysteine-type deubiquitinase activity"/>
    <property type="evidence" value="ECO:0007669"/>
    <property type="project" value="UniProtKB-UniRule"/>
</dbReference>
<feature type="compositionally biased region" description="Pro residues" evidence="8">
    <location>
        <begin position="1"/>
        <end position="13"/>
    </location>
</feature>
<reference evidence="11" key="1">
    <citation type="journal article" date="2017" name="Nat. Commun.">
        <title>The asparagus genome sheds light on the origin and evolution of a young Y chromosome.</title>
        <authorList>
            <person name="Harkess A."/>
            <person name="Zhou J."/>
            <person name="Xu C."/>
            <person name="Bowers J.E."/>
            <person name="Van der Hulst R."/>
            <person name="Ayyampalayam S."/>
            <person name="Mercati F."/>
            <person name="Riccardi P."/>
            <person name="McKain M.R."/>
            <person name="Kakrana A."/>
            <person name="Tang H."/>
            <person name="Ray J."/>
            <person name="Groenendijk J."/>
            <person name="Arikit S."/>
            <person name="Mathioni S.M."/>
            <person name="Nakano M."/>
            <person name="Shan H."/>
            <person name="Telgmann-Rauber A."/>
            <person name="Kanno A."/>
            <person name="Yue Z."/>
            <person name="Chen H."/>
            <person name="Li W."/>
            <person name="Chen Y."/>
            <person name="Xu X."/>
            <person name="Zhang Y."/>
            <person name="Luo S."/>
            <person name="Chen H."/>
            <person name="Gao J."/>
            <person name="Mao Z."/>
            <person name="Pires J.C."/>
            <person name="Luo M."/>
            <person name="Kudrna D."/>
            <person name="Wing R.A."/>
            <person name="Meyers B.C."/>
            <person name="Yi K."/>
            <person name="Kong H."/>
            <person name="Lavrijsen P."/>
            <person name="Sunseri F."/>
            <person name="Falavigna A."/>
            <person name="Ye Y."/>
            <person name="Leebens-Mack J.H."/>
            <person name="Chen G."/>
        </authorList>
    </citation>
    <scope>NUCLEOTIDE SEQUENCE [LARGE SCALE GENOMIC DNA]</scope>
    <source>
        <strain evidence="11">cv. DH0086</strain>
    </source>
</reference>
<feature type="compositionally biased region" description="Low complexity" evidence="8">
    <location>
        <begin position="582"/>
        <end position="592"/>
    </location>
</feature>
<dbReference type="Pfam" id="PF00443">
    <property type="entry name" value="UCH"/>
    <property type="match status" value="1"/>
</dbReference>
<evidence type="ECO:0000256" key="6">
    <source>
        <dbReference type="ARBA" id="ARBA00037450"/>
    </source>
</evidence>
<dbReference type="InterPro" id="IPR038765">
    <property type="entry name" value="Papain-like_cys_pep_sf"/>
</dbReference>
<keyword evidence="4 7" id="KW-0378">Hydrolase</keyword>
<dbReference type="InterPro" id="IPR018200">
    <property type="entry name" value="USP_CS"/>
</dbReference>
<keyword evidence="5 7" id="KW-0788">Thiol protease</keyword>
<evidence type="ECO:0000256" key="8">
    <source>
        <dbReference type="SAM" id="MobiDB-lite"/>
    </source>
</evidence>
<dbReference type="InterPro" id="IPR028889">
    <property type="entry name" value="USP"/>
</dbReference>
<dbReference type="GO" id="GO:0006508">
    <property type="term" value="P:proteolysis"/>
    <property type="evidence" value="ECO:0007669"/>
    <property type="project" value="UniProtKB-KW"/>
</dbReference>
<dbReference type="GO" id="GO:0005634">
    <property type="term" value="C:nucleus"/>
    <property type="evidence" value="ECO:0007669"/>
    <property type="project" value="TreeGrafter"/>
</dbReference>
<keyword evidence="11" id="KW-1185">Reference proteome</keyword>
<evidence type="ECO:0000256" key="3">
    <source>
        <dbReference type="ARBA" id="ARBA00022786"/>
    </source>
</evidence>
<evidence type="ECO:0000256" key="1">
    <source>
        <dbReference type="ARBA" id="ARBA00009085"/>
    </source>
</evidence>
<dbReference type="PROSITE" id="PS00973">
    <property type="entry name" value="USP_2"/>
    <property type="match status" value="1"/>
</dbReference>
<dbReference type="EMBL" id="CM007390">
    <property type="protein sequence ID" value="ONK56061.1"/>
    <property type="molecule type" value="Genomic_DNA"/>
</dbReference>
<comment type="similarity">
    <text evidence="1 7">Belongs to the peptidase C19 family.</text>
</comment>
<dbReference type="AlphaFoldDB" id="A0A5P1E0E7"/>
<feature type="region of interest" description="Disordered" evidence="8">
    <location>
        <begin position="386"/>
        <end position="478"/>
    </location>
</feature>
<keyword evidence="3 7" id="KW-0833">Ubl conjugation pathway</keyword>
<accession>A0A5P1E0E7</accession>
<gene>
    <name evidence="10" type="ORF">A4U43_C10F3740</name>
</gene>
<feature type="region of interest" description="Disordered" evidence="8">
    <location>
        <begin position="554"/>
        <end position="609"/>
    </location>
</feature>
<dbReference type="GO" id="GO:0016579">
    <property type="term" value="P:protein deubiquitination"/>
    <property type="evidence" value="ECO:0007669"/>
    <property type="project" value="InterPro"/>
</dbReference>